<dbReference type="InterPro" id="IPR029069">
    <property type="entry name" value="HotDog_dom_sf"/>
</dbReference>
<dbReference type="GO" id="GO:0047617">
    <property type="term" value="F:fatty acyl-CoA hydrolase activity"/>
    <property type="evidence" value="ECO:0007669"/>
    <property type="project" value="TreeGrafter"/>
</dbReference>
<dbReference type="PANTHER" id="PTHR31793:SF24">
    <property type="entry name" value="LONG-CHAIN ACYL-COA THIOESTERASE FADM"/>
    <property type="match status" value="1"/>
</dbReference>
<dbReference type="HOGENOM" id="CLU_101141_2_2_9"/>
<keyword evidence="2" id="KW-1185">Reference proteome</keyword>
<dbReference type="eggNOG" id="COG0824">
    <property type="taxonomic scope" value="Bacteria"/>
</dbReference>
<dbReference type="Gene3D" id="3.10.129.10">
    <property type="entry name" value="Hotdog Thioesterase"/>
    <property type="match status" value="1"/>
</dbReference>
<reference evidence="1 2" key="1">
    <citation type="journal article" date="2001" name="FEMS Microbiol. Lett.">
        <title>Oceanobacillus iheyensis gen. nov., sp. nov., a deep-sea extremely halotolerant and alkaliphilic species isolated from a depth of 1050 m on the Iheya Ridge.</title>
        <authorList>
            <person name="Lu J."/>
            <person name="Nogi Y."/>
            <person name="Takami H."/>
        </authorList>
    </citation>
    <scope>NUCLEOTIDE SEQUENCE [LARGE SCALE GENOMIC DNA]</scope>
    <source>
        <strain evidence="2">DSM 14371 / CIP 107618 / JCM 11309 / KCTC 3954 / HTE831</strain>
    </source>
</reference>
<dbReference type="Pfam" id="PF13279">
    <property type="entry name" value="4HBT_2"/>
    <property type="match status" value="1"/>
</dbReference>
<dbReference type="InterPro" id="IPR050563">
    <property type="entry name" value="4-hydroxybenzoyl-CoA_TE"/>
</dbReference>
<name>Q8EPJ1_OCEIH</name>
<evidence type="ECO:0000313" key="1">
    <source>
        <dbReference type="EMBL" id="BAC14067.1"/>
    </source>
</evidence>
<reference evidence="1 2" key="2">
    <citation type="journal article" date="2002" name="Nucleic Acids Res.">
        <title>Genome sequence of Oceanobacillus iheyensis isolated from the Iheya Ridge and its unexpected adaptive capabilities to extreme environments.</title>
        <authorList>
            <person name="Takami H."/>
            <person name="Takaki Y."/>
            <person name="Uchiyama I."/>
        </authorList>
    </citation>
    <scope>NUCLEOTIDE SEQUENCE [LARGE SCALE GENOMIC DNA]</scope>
    <source>
        <strain evidence="2">DSM 14371 / CIP 107618 / JCM 11309 / KCTC 3954 / HTE831</strain>
    </source>
</reference>
<dbReference type="PANTHER" id="PTHR31793">
    <property type="entry name" value="4-HYDROXYBENZOYL-COA THIOESTERASE FAMILY MEMBER"/>
    <property type="match status" value="1"/>
</dbReference>
<organism evidence="1 2">
    <name type="scientific">Oceanobacillus iheyensis (strain DSM 14371 / CIP 107618 / JCM 11309 / KCTC 3954 / HTE831)</name>
    <dbReference type="NCBI Taxonomy" id="221109"/>
    <lineage>
        <taxon>Bacteria</taxon>
        <taxon>Bacillati</taxon>
        <taxon>Bacillota</taxon>
        <taxon>Bacilli</taxon>
        <taxon>Bacillales</taxon>
        <taxon>Bacillaceae</taxon>
        <taxon>Oceanobacillus</taxon>
    </lineage>
</organism>
<dbReference type="Proteomes" id="UP000000822">
    <property type="component" value="Chromosome"/>
</dbReference>
<dbReference type="STRING" id="221109.gene:10734359"/>
<evidence type="ECO:0000313" key="2">
    <source>
        <dbReference type="Proteomes" id="UP000000822"/>
    </source>
</evidence>
<accession>Q8EPJ1</accession>
<proteinExistence type="predicted"/>
<dbReference type="AlphaFoldDB" id="Q8EPJ1"/>
<dbReference type="EMBL" id="BA000028">
    <property type="protein sequence ID" value="BAC14067.1"/>
    <property type="molecule type" value="Genomic_DNA"/>
</dbReference>
<dbReference type="OrthoDB" id="9799036at2"/>
<dbReference type="CDD" id="cd00586">
    <property type="entry name" value="4HBT"/>
    <property type="match status" value="1"/>
</dbReference>
<gene>
    <name evidence="1" type="ordered locus">OB2111</name>
</gene>
<protein>
    <submittedName>
        <fullName evidence="1">Hypothetical conserved protein</fullName>
    </submittedName>
</protein>
<sequence length="159" mass="18536">MKSIEYIDDFRSWAEEFEFYIPINIRFSETDMYGHMNNVSPFIYFEEARIAYLQSLGLFNDFTNKDEGIIVADLQCDYLKQLFFGDQVNVHVKTQEVGNSSFDVHYMVTKGNFDVVLTARGRLVYIDANLGKSKPLTEDMKEKLMSRNFIKTQVKPTPL</sequence>
<dbReference type="PhylomeDB" id="Q8EPJ1"/>
<dbReference type="KEGG" id="oih:OB2111"/>
<dbReference type="RefSeq" id="WP_011066505.1">
    <property type="nucleotide sequence ID" value="NC_004193.1"/>
</dbReference>
<dbReference type="SUPFAM" id="SSF54637">
    <property type="entry name" value="Thioesterase/thiol ester dehydrase-isomerase"/>
    <property type="match status" value="1"/>
</dbReference>